<feature type="transmembrane region" description="Helical" evidence="6">
    <location>
        <begin position="45"/>
        <end position="67"/>
    </location>
</feature>
<dbReference type="PANTHER" id="PTHR34820:SF4">
    <property type="entry name" value="INNER MEMBRANE PROTEIN YEBZ"/>
    <property type="match status" value="1"/>
</dbReference>
<feature type="transmembrane region" description="Helical" evidence="6">
    <location>
        <begin position="344"/>
        <end position="365"/>
    </location>
</feature>
<evidence type="ECO:0000256" key="1">
    <source>
        <dbReference type="ARBA" id="ARBA00004651"/>
    </source>
</evidence>
<evidence type="ECO:0000313" key="9">
    <source>
        <dbReference type="Proteomes" id="UP000318937"/>
    </source>
</evidence>
<evidence type="ECO:0000256" key="4">
    <source>
        <dbReference type="ARBA" id="ARBA00022989"/>
    </source>
</evidence>
<feature type="transmembrane region" description="Helical" evidence="6">
    <location>
        <begin position="180"/>
        <end position="202"/>
    </location>
</feature>
<keyword evidence="5 6" id="KW-0472">Membrane</keyword>
<proteinExistence type="predicted"/>
<dbReference type="AlphaFoldDB" id="A0A544TM25"/>
<comment type="caution">
    <text evidence="8">The sequence shown here is derived from an EMBL/GenBank/DDBJ whole genome shotgun (WGS) entry which is preliminary data.</text>
</comment>
<dbReference type="Pfam" id="PF05425">
    <property type="entry name" value="CopD"/>
    <property type="match status" value="1"/>
</dbReference>
<dbReference type="RefSeq" id="WP_142604984.1">
    <property type="nucleotide sequence ID" value="NZ_VDGG01000002.1"/>
</dbReference>
<evidence type="ECO:0000313" key="8">
    <source>
        <dbReference type="EMBL" id="TQR18460.1"/>
    </source>
</evidence>
<feature type="transmembrane region" description="Helical" evidence="6">
    <location>
        <begin position="222"/>
        <end position="240"/>
    </location>
</feature>
<keyword evidence="3 6" id="KW-0812">Transmembrane</keyword>
<gene>
    <name evidence="8" type="ORF">FG383_00985</name>
</gene>
<keyword evidence="9" id="KW-1185">Reference proteome</keyword>
<dbReference type="EMBL" id="VDGG01000002">
    <property type="protein sequence ID" value="TQR18460.1"/>
    <property type="molecule type" value="Genomic_DNA"/>
</dbReference>
<dbReference type="OrthoDB" id="2387346at2"/>
<feature type="transmembrane region" description="Helical" evidence="6">
    <location>
        <begin position="12"/>
        <end position="33"/>
    </location>
</feature>
<protein>
    <submittedName>
        <fullName evidence="8">Copper resistance protein CopD</fullName>
    </submittedName>
</protein>
<evidence type="ECO:0000259" key="7">
    <source>
        <dbReference type="Pfam" id="PF05425"/>
    </source>
</evidence>
<sequence>MIFLLTTISEALLYTCFALLMGNYIFSLFPSDLKPKIVVSRKVKLIAVAGIAIFSFAPLLSLVTFLYEDYGLWQTLISIIFTFEVGKSWLFLAILSIILGLYIFFFDKKTAAIYSVIGILLIFVLIAGLGWASHATSISPVKGFITHFTHFASVVVWVGILMIVSWFSRNTDNWTNFLKWFHVMALYCFAIVIITGLSLMSFSMEWSTYPDSWMLSYGQSLLIKHLLIIPLIGYAFINGIGMKRKLQKEVNFDPRPWAKVEFFVILLIFVATGALSQQSPPSNLAQILSSEGVSPLFGLFYDGVIQPSLNVQFTPKLDGILIGIVSICFFAVSILSFFKKMPPLFSFIMSILFVISAYLALLLSVQVV</sequence>
<reference evidence="8 9" key="1">
    <citation type="submission" date="2019-05" db="EMBL/GenBank/DDBJ databases">
        <title>Psychrobacillus vulpis sp. nov., a new species isolated from feces of a red fox that inhabits in The Tablas de Daimiel Natural Park, Albacete, Spain.</title>
        <authorList>
            <person name="Rodriguez M."/>
            <person name="Reina J.C."/>
            <person name="Bejar V."/>
            <person name="Llamas I."/>
        </authorList>
    </citation>
    <scope>NUCLEOTIDE SEQUENCE [LARGE SCALE GENOMIC DNA]</scope>
    <source>
        <strain evidence="8 9">NHI-2</strain>
    </source>
</reference>
<dbReference type="GO" id="GO:0006825">
    <property type="term" value="P:copper ion transport"/>
    <property type="evidence" value="ECO:0007669"/>
    <property type="project" value="InterPro"/>
</dbReference>
<evidence type="ECO:0000256" key="6">
    <source>
        <dbReference type="SAM" id="Phobius"/>
    </source>
</evidence>
<feature type="transmembrane region" description="Helical" evidence="6">
    <location>
        <begin position="112"/>
        <end position="132"/>
    </location>
</feature>
<name>A0A544TM25_9BACI</name>
<evidence type="ECO:0000256" key="5">
    <source>
        <dbReference type="ARBA" id="ARBA00023136"/>
    </source>
</evidence>
<feature type="transmembrane region" description="Helical" evidence="6">
    <location>
        <begin position="87"/>
        <end position="105"/>
    </location>
</feature>
<accession>A0A544TM25</accession>
<feature type="domain" description="Copper resistance protein D" evidence="7">
    <location>
        <begin position="177"/>
        <end position="275"/>
    </location>
</feature>
<dbReference type="PANTHER" id="PTHR34820">
    <property type="entry name" value="INNER MEMBRANE PROTEIN YEBZ"/>
    <property type="match status" value="1"/>
</dbReference>
<organism evidence="8 9">
    <name type="scientific">Psychrobacillus soli</name>
    <dbReference type="NCBI Taxonomy" id="1543965"/>
    <lineage>
        <taxon>Bacteria</taxon>
        <taxon>Bacillati</taxon>
        <taxon>Bacillota</taxon>
        <taxon>Bacilli</taxon>
        <taxon>Bacillales</taxon>
        <taxon>Bacillaceae</taxon>
        <taxon>Psychrobacillus</taxon>
    </lineage>
</organism>
<keyword evidence="4 6" id="KW-1133">Transmembrane helix</keyword>
<evidence type="ECO:0000256" key="3">
    <source>
        <dbReference type="ARBA" id="ARBA00022692"/>
    </source>
</evidence>
<dbReference type="Proteomes" id="UP000318937">
    <property type="component" value="Unassembled WGS sequence"/>
</dbReference>
<feature type="transmembrane region" description="Helical" evidence="6">
    <location>
        <begin position="144"/>
        <end position="168"/>
    </location>
</feature>
<keyword evidence="2" id="KW-1003">Cell membrane</keyword>
<dbReference type="InterPro" id="IPR032694">
    <property type="entry name" value="CopC/D"/>
</dbReference>
<dbReference type="InterPro" id="IPR008457">
    <property type="entry name" value="Cu-R_CopD_dom"/>
</dbReference>
<evidence type="ECO:0000256" key="2">
    <source>
        <dbReference type="ARBA" id="ARBA00022475"/>
    </source>
</evidence>
<dbReference type="GO" id="GO:0005886">
    <property type="term" value="C:plasma membrane"/>
    <property type="evidence" value="ECO:0007669"/>
    <property type="project" value="UniProtKB-SubCell"/>
</dbReference>
<feature type="transmembrane region" description="Helical" evidence="6">
    <location>
        <begin position="260"/>
        <end position="278"/>
    </location>
</feature>
<feature type="transmembrane region" description="Helical" evidence="6">
    <location>
        <begin position="317"/>
        <end position="338"/>
    </location>
</feature>
<comment type="subcellular location">
    <subcellularLocation>
        <location evidence="1">Cell membrane</location>
        <topology evidence="1">Multi-pass membrane protein</topology>
    </subcellularLocation>
</comment>